<dbReference type="GO" id="GO:0005886">
    <property type="term" value="C:plasma membrane"/>
    <property type="evidence" value="ECO:0007669"/>
    <property type="project" value="UniProtKB-SubCell"/>
</dbReference>
<name>A0A928VH69_9CYAN</name>
<keyword evidence="7 11" id="KW-1133">Transmembrane helix</keyword>
<dbReference type="EMBL" id="JADEXQ010000004">
    <property type="protein sequence ID" value="MBE9028543.1"/>
    <property type="molecule type" value="Genomic_DNA"/>
</dbReference>
<dbReference type="Pfam" id="PF02687">
    <property type="entry name" value="FtsX"/>
    <property type="match status" value="1"/>
</dbReference>
<evidence type="ECO:0000256" key="5">
    <source>
        <dbReference type="ARBA" id="ARBA00022618"/>
    </source>
</evidence>
<evidence type="ECO:0000256" key="1">
    <source>
        <dbReference type="ARBA" id="ARBA00004651"/>
    </source>
</evidence>
<keyword evidence="5 10" id="KW-0132">Cell division</keyword>
<evidence type="ECO:0000256" key="4">
    <source>
        <dbReference type="ARBA" id="ARBA00022475"/>
    </source>
</evidence>
<dbReference type="PANTHER" id="PTHR47755:SF1">
    <property type="entry name" value="CELL DIVISION PROTEIN FTSX"/>
    <property type="match status" value="1"/>
</dbReference>
<protein>
    <recommendedName>
        <fullName evidence="3 10">Cell division protein FtsX</fullName>
    </recommendedName>
</protein>
<evidence type="ECO:0000313" key="15">
    <source>
        <dbReference type="Proteomes" id="UP000625316"/>
    </source>
</evidence>
<evidence type="ECO:0000313" key="14">
    <source>
        <dbReference type="EMBL" id="MBE9028543.1"/>
    </source>
</evidence>
<dbReference type="GO" id="GO:0051301">
    <property type="term" value="P:cell division"/>
    <property type="evidence" value="ECO:0007669"/>
    <property type="project" value="UniProtKB-KW"/>
</dbReference>
<dbReference type="InterPro" id="IPR003838">
    <property type="entry name" value="ABC3_permease_C"/>
</dbReference>
<evidence type="ECO:0000256" key="6">
    <source>
        <dbReference type="ARBA" id="ARBA00022692"/>
    </source>
</evidence>
<comment type="caution">
    <text evidence="14">The sequence shown here is derived from an EMBL/GenBank/DDBJ whole genome shotgun (WGS) entry which is preliminary data.</text>
</comment>
<evidence type="ECO:0000256" key="3">
    <source>
        <dbReference type="ARBA" id="ARBA00021907"/>
    </source>
</evidence>
<dbReference type="PANTHER" id="PTHR47755">
    <property type="entry name" value="CELL DIVISION PROTEIN FTSX"/>
    <property type="match status" value="1"/>
</dbReference>
<dbReference type="RefSeq" id="WP_264323366.1">
    <property type="nucleotide sequence ID" value="NZ_JADEXQ010000004.1"/>
</dbReference>
<keyword evidence="8 10" id="KW-0472">Membrane</keyword>
<sequence length="299" mass="32989">MLRSLTKLDYLLRETWLGFLRGGWMNWAAISTVTVLLFLMGSSLQASWQIEQLVNQFGNQLEVSVYLETGVDSQTLKPVVQNFPEVASVKAITKEEAWKSLIQELGDANLEDSLKNLGGNPLVDEMRVKAINSQSVDKLAKKLRNIKGIGSVQYISEAVQRIAQLNEGLRMTGFAITGFLALSAIAVITTTIRLIALARSDELEIMRLVGATRAWIYLPFLFQGLIFGGVGAWLAWLLIQLVQKSLFNLIKDQPELIQAVTLSGSSNWRQQLLLPIILMTCGGLIGTIGSILAVRSVKT</sequence>
<dbReference type="InterPro" id="IPR040690">
    <property type="entry name" value="FtsX_ECD"/>
</dbReference>
<accession>A0A928VH69</accession>
<evidence type="ECO:0000256" key="9">
    <source>
        <dbReference type="ARBA" id="ARBA00023306"/>
    </source>
</evidence>
<dbReference type="Gene3D" id="3.30.70.3040">
    <property type="match status" value="1"/>
</dbReference>
<feature type="transmembrane region" description="Helical" evidence="11">
    <location>
        <begin position="174"/>
        <end position="196"/>
    </location>
</feature>
<reference evidence="14" key="1">
    <citation type="submission" date="2020-10" db="EMBL/GenBank/DDBJ databases">
        <authorList>
            <person name="Castelo-Branco R."/>
            <person name="Eusebio N."/>
            <person name="Adriana R."/>
            <person name="Vieira A."/>
            <person name="Brugerolle De Fraissinette N."/>
            <person name="Rezende De Castro R."/>
            <person name="Schneider M.P."/>
            <person name="Vasconcelos V."/>
            <person name="Leao P.N."/>
        </authorList>
    </citation>
    <scope>NUCLEOTIDE SEQUENCE</scope>
    <source>
        <strain evidence="14">LEGE 11480</strain>
    </source>
</reference>
<keyword evidence="15" id="KW-1185">Reference proteome</keyword>
<comment type="subcellular location">
    <subcellularLocation>
        <location evidence="1">Cell membrane</location>
        <topology evidence="1">Multi-pass membrane protein</topology>
    </subcellularLocation>
</comment>
<proteinExistence type="inferred from homology"/>
<evidence type="ECO:0000259" key="12">
    <source>
        <dbReference type="Pfam" id="PF02687"/>
    </source>
</evidence>
<dbReference type="InterPro" id="IPR004513">
    <property type="entry name" value="FtsX"/>
</dbReference>
<dbReference type="PIRSF" id="PIRSF003097">
    <property type="entry name" value="FtsX"/>
    <property type="match status" value="1"/>
</dbReference>
<keyword evidence="9 10" id="KW-0131">Cell cycle</keyword>
<gene>
    <name evidence="14" type="ORF">IQ266_02070</name>
</gene>
<organism evidence="14 15">
    <name type="scientific">Romeriopsis navalis LEGE 11480</name>
    <dbReference type="NCBI Taxonomy" id="2777977"/>
    <lineage>
        <taxon>Bacteria</taxon>
        <taxon>Bacillati</taxon>
        <taxon>Cyanobacteriota</taxon>
        <taxon>Cyanophyceae</taxon>
        <taxon>Leptolyngbyales</taxon>
        <taxon>Leptolyngbyaceae</taxon>
        <taxon>Romeriopsis</taxon>
        <taxon>Romeriopsis navalis</taxon>
    </lineage>
</organism>
<dbReference type="Pfam" id="PF18075">
    <property type="entry name" value="FtsX_ECD"/>
    <property type="match status" value="1"/>
</dbReference>
<evidence type="ECO:0000256" key="7">
    <source>
        <dbReference type="ARBA" id="ARBA00022989"/>
    </source>
</evidence>
<feature type="transmembrane region" description="Helical" evidence="11">
    <location>
        <begin position="272"/>
        <end position="294"/>
    </location>
</feature>
<comment type="similarity">
    <text evidence="2 10">Belongs to the ABC-4 integral membrane protein family. FtsX subfamily.</text>
</comment>
<feature type="domain" description="FtsX extracellular" evidence="13">
    <location>
        <begin position="61"/>
        <end position="152"/>
    </location>
</feature>
<feature type="transmembrane region" description="Helical" evidence="11">
    <location>
        <begin position="216"/>
        <end position="239"/>
    </location>
</feature>
<evidence type="ECO:0000256" key="10">
    <source>
        <dbReference type="PIRNR" id="PIRNR003097"/>
    </source>
</evidence>
<keyword evidence="4 10" id="KW-1003">Cell membrane</keyword>
<keyword evidence="6 11" id="KW-0812">Transmembrane</keyword>
<evidence type="ECO:0000256" key="2">
    <source>
        <dbReference type="ARBA" id="ARBA00007379"/>
    </source>
</evidence>
<dbReference type="Proteomes" id="UP000625316">
    <property type="component" value="Unassembled WGS sequence"/>
</dbReference>
<evidence type="ECO:0000256" key="8">
    <source>
        <dbReference type="ARBA" id="ARBA00023136"/>
    </source>
</evidence>
<feature type="domain" description="ABC3 transporter permease C-terminal" evidence="12">
    <location>
        <begin position="175"/>
        <end position="296"/>
    </location>
</feature>
<feature type="transmembrane region" description="Helical" evidence="11">
    <location>
        <begin position="24"/>
        <end position="44"/>
    </location>
</feature>
<evidence type="ECO:0000259" key="13">
    <source>
        <dbReference type="Pfam" id="PF18075"/>
    </source>
</evidence>
<evidence type="ECO:0000256" key="11">
    <source>
        <dbReference type="SAM" id="Phobius"/>
    </source>
</evidence>
<dbReference type="AlphaFoldDB" id="A0A928VH69"/>